<organism evidence="1 2">
    <name type="scientific">Thalassolituus pacificus</name>
    <dbReference type="NCBI Taxonomy" id="2975440"/>
    <lineage>
        <taxon>Bacteria</taxon>
        <taxon>Pseudomonadati</taxon>
        <taxon>Pseudomonadota</taxon>
        <taxon>Gammaproteobacteria</taxon>
        <taxon>Oceanospirillales</taxon>
        <taxon>Oceanospirillaceae</taxon>
        <taxon>Thalassolituus</taxon>
    </lineage>
</organism>
<evidence type="ECO:0000313" key="2">
    <source>
        <dbReference type="Proteomes" id="UP001147830"/>
    </source>
</evidence>
<accession>A0A9X2WEI9</accession>
<gene>
    <name evidence="1" type="ORF">NYR02_04375</name>
</gene>
<dbReference type="EMBL" id="JAOANI010000012">
    <property type="protein sequence ID" value="MCT7358257.1"/>
    <property type="molecule type" value="Genomic_DNA"/>
</dbReference>
<sequence>MPVARFDHVATAGDNLGQSEYKQGKLMSDQKKKSLTIVCPSCAEENNFVQGEHITSRCAKCSTSFYGKKYKQIKYLSAGLVALSSMLGGYAASEIVNEARLPALAEYRLMNLCINGDSRVLERSGYLVKEETCGCIVTKAVEDIDLTWDLISEERHQKWLFESMKEADALCR</sequence>
<keyword evidence="2" id="KW-1185">Reference proteome</keyword>
<reference evidence="1" key="1">
    <citation type="journal article" date="2022" name="Front. Microbiol.">
        <title>Genome-based taxonomic rearrangement of Oceanobacter-related bacteria including the description of Thalassolituus hydrocarbonoclasticus sp. nov. and Thalassolituus pacificus sp. nov. and emended description of the genus Thalassolituus.</title>
        <authorList>
            <person name="Dong C."/>
            <person name="Wei L."/>
            <person name="Wang J."/>
            <person name="Lai Q."/>
            <person name="Huang Z."/>
            <person name="Shao Z."/>
        </authorList>
    </citation>
    <scope>NUCLEOTIDE SEQUENCE</scope>
    <source>
        <strain evidence="1">59MF3M-4</strain>
    </source>
</reference>
<name>A0A9X2WEI9_9GAMM</name>
<dbReference type="RefSeq" id="WP_260975176.1">
    <property type="nucleotide sequence ID" value="NZ_JAOANI010000012.1"/>
</dbReference>
<dbReference type="Proteomes" id="UP001147830">
    <property type="component" value="Unassembled WGS sequence"/>
</dbReference>
<proteinExistence type="predicted"/>
<protein>
    <submittedName>
        <fullName evidence="1">Uncharacterized protein</fullName>
    </submittedName>
</protein>
<dbReference type="AlphaFoldDB" id="A0A9X2WEI9"/>
<comment type="caution">
    <text evidence="1">The sequence shown here is derived from an EMBL/GenBank/DDBJ whole genome shotgun (WGS) entry which is preliminary data.</text>
</comment>
<reference evidence="1" key="2">
    <citation type="submission" date="2022-08" db="EMBL/GenBank/DDBJ databases">
        <authorList>
            <person name="Dong C."/>
        </authorList>
    </citation>
    <scope>NUCLEOTIDE SEQUENCE</scope>
    <source>
        <strain evidence="1">59MF3M-4</strain>
    </source>
</reference>
<evidence type="ECO:0000313" key="1">
    <source>
        <dbReference type="EMBL" id="MCT7358257.1"/>
    </source>
</evidence>